<protein>
    <submittedName>
        <fullName evidence="2">GNAT family acetyltransferase</fullName>
    </submittedName>
</protein>
<keyword evidence="3" id="KW-1185">Reference proteome</keyword>
<evidence type="ECO:0000313" key="3">
    <source>
        <dbReference type="Proteomes" id="UP000649829"/>
    </source>
</evidence>
<feature type="domain" description="N-acetyltransferase" evidence="1">
    <location>
        <begin position="16"/>
        <end position="152"/>
    </location>
</feature>
<reference evidence="2" key="1">
    <citation type="journal article" date="2014" name="Int. J. Syst. Evol. Microbiol.">
        <title>Complete genome sequence of Corynebacterium casei LMG S-19264T (=DSM 44701T), isolated from a smear-ripened cheese.</title>
        <authorList>
            <consortium name="US DOE Joint Genome Institute (JGI-PGF)"/>
            <person name="Walter F."/>
            <person name="Albersmeier A."/>
            <person name="Kalinowski J."/>
            <person name="Ruckert C."/>
        </authorList>
    </citation>
    <scope>NUCLEOTIDE SEQUENCE</scope>
    <source>
        <strain evidence="2">CGMCC 1.6293</strain>
    </source>
</reference>
<dbReference type="InterPro" id="IPR000182">
    <property type="entry name" value="GNAT_dom"/>
</dbReference>
<organism evidence="2 3">
    <name type="scientific">Pseudooceanicola nanhaiensis</name>
    <dbReference type="NCBI Taxonomy" id="375761"/>
    <lineage>
        <taxon>Bacteria</taxon>
        <taxon>Pseudomonadati</taxon>
        <taxon>Pseudomonadota</taxon>
        <taxon>Alphaproteobacteria</taxon>
        <taxon>Rhodobacterales</taxon>
        <taxon>Paracoccaceae</taxon>
        <taxon>Pseudooceanicola</taxon>
    </lineage>
</organism>
<evidence type="ECO:0000259" key="1">
    <source>
        <dbReference type="Pfam" id="PF13302"/>
    </source>
</evidence>
<reference evidence="2" key="2">
    <citation type="submission" date="2020-09" db="EMBL/GenBank/DDBJ databases">
        <authorList>
            <person name="Sun Q."/>
            <person name="Zhou Y."/>
        </authorList>
    </citation>
    <scope>NUCLEOTIDE SEQUENCE</scope>
    <source>
        <strain evidence="2">CGMCC 1.6293</strain>
    </source>
</reference>
<gene>
    <name evidence="2" type="ORF">GCM10011534_27650</name>
</gene>
<sequence length="185" mass="20742">MMRPAPMAYPEILTERLRLVCPAAPDFDATAAYLMAGARPFVDQYPDEEAVWWSIATIIGHWHLRGYGHFAVSEKATGLHVGLVGPWFPKGWPEPELSWQLLEGAEGKGYATEAARGVLDWLFRERGWASCISLVDEENPRSTALVTRLGARSEGIFDHKMTGEMRIWRHLPKTQAGRKLLEGLA</sequence>
<dbReference type="GO" id="GO:0016747">
    <property type="term" value="F:acyltransferase activity, transferring groups other than amino-acyl groups"/>
    <property type="evidence" value="ECO:0007669"/>
    <property type="project" value="InterPro"/>
</dbReference>
<dbReference type="InterPro" id="IPR016181">
    <property type="entry name" value="Acyl_CoA_acyltransferase"/>
</dbReference>
<proteinExistence type="predicted"/>
<dbReference type="RefSeq" id="WP_028287404.1">
    <property type="nucleotide sequence ID" value="NZ_BMLF01000002.1"/>
</dbReference>
<dbReference type="PANTHER" id="PTHR43792">
    <property type="entry name" value="GNAT FAMILY, PUTATIVE (AFU_ORTHOLOGUE AFUA_3G00765)-RELATED-RELATED"/>
    <property type="match status" value="1"/>
</dbReference>
<dbReference type="PANTHER" id="PTHR43792:SF1">
    <property type="entry name" value="N-ACETYLTRANSFERASE DOMAIN-CONTAINING PROTEIN"/>
    <property type="match status" value="1"/>
</dbReference>
<dbReference type="EMBL" id="BMLF01000002">
    <property type="protein sequence ID" value="GGM04339.1"/>
    <property type="molecule type" value="Genomic_DNA"/>
</dbReference>
<dbReference type="Pfam" id="PF13302">
    <property type="entry name" value="Acetyltransf_3"/>
    <property type="match status" value="1"/>
</dbReference>
<dbReference type="Gene3D" id="3.40.630.30">
    <property type="match status" value="1"/>
</dbReference>
<dbReference type="SUPFAM" id="SSF55729">
    <property type="entry name" value="Acyl-CoA N-acyltransferases (Nat)"/>
    <property type="match status" value="1"/>
</dbReference>
<accession>A0A917WH03</accession>
<dbReference type="AlphaFoldDB" id="A0A917WH03"/>
<name>A0A917WH03_9RHOB</name>
<evidence type="ECO:0000313" key="2">
    <source>
        <dbReference type="EMBL" id="GGM04339.1"/>
    </source>
</evidence>
<dbReference type="Proteomes" id="UP000649829">
    <property type="component" value="Unassembled WGS sequence"/>
</dbReference>
<comment type="caution">
    <text evidence="2">The sequence shown here is derived from an EMBL/GenBank/DDBJ whole genome shotgun (WGS) entry which is preliminary data.</text>
</comment>
<dbReference type="InterPro" id="IPR051531">
    <property type="entry name" value="N-acetyltransferase"/>
</dbReference>